<evidence type="ECO:0000256" key="5">
    <source>
        <dbReference type="ARBA" id="ARBA00023163"/>
    </source>
</evidence>
<keyword evidence="5" id="KW-0804">Transcription</keyword>
<evidence type="ECO:0000313" key="9">
    <source>
        <dbReference type="EMBL" id="RDW83521.1"/>
    </source>
</evidence>
<dbReference type="GO" id="GO:0006351">
    <property type="term" value="P:DNA-templated transcription"/>
    <property type="evidence" value="ECO:0007669"/>
    <property type="project" value="InterPro"/>
</dbReference>
<evidence type="ECO:0000256" key="2">
    <source>
        <dbReference type="ARBA" id="ARBA00022833"/>
    </source>
</evidence>
<name>A0A3D8SBH0_9HELO</name>
<feature type="compositionally biased region" description="Polar residues" evidence="7">
    <location>
        <begin position="581"/>
        <end position="595"/>
    </location>
</feature>
<dbReference type="Proteomes" id="UP000256328">
    <property type="component" value="Unassembled WGS sequence"/>
</dbReference>
<dbReference type="OrthoDB" id="10249920at2759"/>
<feature type="domain" description="Xylanolytic transcriptional activator regulatory" evidence="8">
    <location>
        <begin position="262"/>
        <end position="335"/>
    </location>
</feature>
<evidence type="ECO:0000259" key="8">
    <source>
        <dbReference type="SMART" id="SM00906"/>
    </source>
</evidence>
<dbReference type="PANTHER" id="PTHR31313:SF81">
    <property type="entry name" value="TY1 ENHANCER ACTIVATOR"/>
    <property type="match status" value="1"/>
</dbReference>
<keyword evidence="2" id="KW-0862">Zinc</keyword>
<gene>
    <name evidence="9" type="ORF">BP5796_05012</name>
</gene>
<keyword evidence="3" id="KW-0805">Transcription regulation</keyword>
<dbReference type="EMBL" id="PDLN01000006">
    <property type="protein sequence ID" value="RDW83521.1"/>
    <property type="molecule type" value="Genomic_DNA"/>
</dbReference>
<sequence>MLWSILTWGRRKYWDEDYVHALEEQVHTLLGLLAGDDHREDEGSADMDTVSLLSTNPQAERIKQDDKRRHELLLNATSSTMKTIDPQPDAAGVRSDVAMEEMGVMMWRTNMGDGVTIIDDLSISPKDHHKYIQSSMETIPGQIGLSNQMLAYIHDRELLCYLADLFLEHINPDHQFVVYRSNEFLMGYPYQSYELVFLHNAILATGAAFSDRDDAELIGDSFTEYAESLAFTCCRRSPSLAVVQGLCILSWRSLALGRDQFGWMFISMAAGIAVHLRLHVLALDEITRGSIQASPEEIQTFWMFFIIDRTAISILGRNCALSWRRVNVPDFETTFCKPTADLSQISFAWQCKLWYLHDQYMDQIYAPGFESLSVSRKLGLLLTTYEKLNDFLKTIDTRLELPSKSPSKPVLLFHMAYQMALLLTMPPFLRWTTVCKSEEIVDLGVSNLVLRTLTQAAATATRLVRIFLEAYGFAFANPVIIHHLLSAAVVHLMNATSSNSSLKRQSTRWLRSCMYLLKGLKKGWPTRADKSIQMIRVLAFRWQIVGALPLEFCHPIISTSRIPMFDTSGIDEQNGAHVNRSPKSSNAGASQSWFDESSGLAERDPGVCGTSTDSNDVPGEDTFDNSVLDQDLMAIIDNLDNQDEAFPDTINMSDMNVFGDLVNADDFNWLFGGGTY</sequence>
<dbReference type="GO" id="GO:0008270">
    <property type="term" value="F:zinc ion binding"/>
    <property type="evidence" value="ECO:0007669"/>
    <property type="project" value="InterPro"/>
</dbReference>
<dbReference type="GO" id="GO:0003677">
    <property type="term" value="F:DNA binding"/>
    <property type="evidence" value="ECO:0007669"/>
    <property type="project" value="UniProtKB-KW"/>
</dbReference>
<organism evidence="9 10">
    <name type="scientific">Coleophoma crateriformis</name>
    <dbReference type="NCBI Taxonomy" id="565419"/>
    <lineage>
        <taxon>Eukaryota</taxon>
        <taxon>Fungi</taxon>
        <taxon>Dikarya</taxon>
        <taxon>Ascomycota</taxon>
        <taxon>Pezizomycotina</taxon>
        <taxon>Leotiomycetes</taxon>
        <taxon>Helotiales</taxon>
        <taxon>Dermateaceae</taxon>
        <taxon>Coleophoma</taxon>
    </lineage>
</organism>
<keyword evidence="10" id="KW-1185">Reference proteome</keyword>
<keyword evidence="6" id="KW-0539">Nucleus</keyword>
<evidence type="ECO:0000313" key="10">
    <source>
        <dbReference type="Proteomes" id="UP000256328"/>
    </source>
</evidence>
<evidence type="ECO:0000256" key="3">
    <source>
        <dbReference type="ARBA" id="ARBA00023015"/>
    </source>
</evidence>
<evidence type="ECO:0000256" key="6">
    <source>
        <dbReference type="ARBA" id="ARBA00023242"/>
    </source>
</evidence>
<dbReference type="AlphaFoldDB" id="A0A3D8SBH0"/>
<dbReference type="InterPro" id="IPR007219">
    <property type="entry name" value="XnlR_reg_dom"/>
</dbReference>
<proteinExistence type="predicted"/>
<dbReference type="PANTHER" id="PTHR31313">
    <property type="entry name" value="TY1 ENHANCER ACTIVATOR"/>
    <property type="match status" value="1"/>
</dbReference>
<reference evidence="9 10" key="1">
    <citation type="journal article" date="2018" name="IMA Fungus">
        <title>IMA Genome-F 9: Draft genome sequence of Annulohypoxylon stygium, Aspergillus mulundensis, Berkeleyomyces basicola (syn. Thielaviopsis basicola), Ceratocystis smalleyi, two Cercospora beticola strains, Coleophoma cylindrospora, Fusarium fracticaudum, Phialophora cf. hyalina, and Morchella septimelata.</title>
        <authorList>
            <person name="Wingfield B.D."/>
            <person name="Bills G.F."/>
            <person name="Dong Y."/>
            <person name="Huang W."/>
            <person name="Nel W.J."/>
            <person name="Swalarsk-Parry B.S."/>
            <person name="Vaghefi N."/>
            <person name="Wilken P.M."/>
            <person name="An Z."/>
            <person name="de Beer Z.W."/>
            <person name="De Vos L."/>
            <person name="Chen L."/>
            <person name="Duong T.A."/>
            <person name="Gao Y."/>
            <person name="Hammerbacher A."/>
            <person name="Kikkert J.R."/>
            <person name="Li Y."/>
            <person name="Li H."/>
            <person name="Li K."/>
            <person name="Li Q."/>
            <person name="Liu X."/>
            <person name="Ma X."/>
            <person name="Naidoo K."/>
            <person name="Pethybridge S.J."/>
            <person name="Sun J."/>
            <person name="Steenkamp E.T."/>
            <person name="van der Nest M.A."/>
            <person name="van Wyk S."/>
            <person name="Wingfield M.J."/>
            <person name="Xiong C."/>
            <person name="Yue Q."/>
            <person name="Zhang X."/>
        </authorList>
    </citation>
    <scope>NUCLEOTIDE SEQUENCE [LARGE SCALE GENOMIC DNA]</scope>
    <source>
        <strain evidence="9 10">BP5796</strain>
    </source>
</reference>
<dbReference type="CDD" id="cd12148">
    <property type="entry name" value="fungal_TF_MHR"/>
    <property type="match status" value="1"/>
</dbReference>
<feature type="region of interest" description="Disordered" evidence="7">
    <location>
        <begin position="573"/>
        <end position="623"/>
    </location>
</feature>
<evidence type="ECO:0000256" key="1">
    <source>
        <dbReference type="ARBA" id="ARBA00022723"/>
    </source>
</evidence>
<dbReference type="Pfam" id="PF04082">
    <property type="entry name" value="Fungal_trans"/>
    <property type="match status" value="1"/>
</dbReference>
<evidence type="ECO:0000256" key="7">
    <source>
        <dbReference type="SAM" id="MobiDB-lite"/>
    </source>
</evidence>
<dbReference type="InterPro" id="IPR051615">
    <property type="entry name" value="Transcr_Regulatory_Elem"/>
</dbReference>
<accession>A0A3D8SBH0</accession>
<evidence type="ECO:0000256" key="4">
    <source>
        <dbReference type="ARBA" id="ARBA00023125"/>
    </source>
</evidence>
<protein>
    <recommendedName>
        <fullName evidence="8">Xylanolytic transcriptional activator regulatory domain-containing protein</fullName>
    </recommendedName>
</protein>
<dbReference type="SMART" id="SM00906">
    <property type="entry name" value="Fungal_trans"/>
    <property type="match status" value="1"/>
</dbReference>
<comment type="caution">
    <text evidence="9">The sequence shown here is derived from an EMBL/GenBank/DDBJ whole genome shotgun (WGS) entry which is preliminary data.</text>
</comment>
<keyword evidence="4" id="KW-0238">DNA-binding</keyword>
<keyword evidence="1" id="KW-0479">Metal-binding</keyword>